<dbReference type="OrthoDB" id="2104739at2759"/>
<dbReference type="VEuPathDB" id="FungiDB:F503_01648"/>
<evidence type="ECO:0000313" key="1">
    <source>
        <dbReference type="EMBL" id="EPE02907.1"/>
    </source>
</evidence>
<keyword evidence="2" id="KW-1185">Reference proteome</keyword>
<name>S3BR50_OPHP1</name>
<reference evidence="1 2" key="1">
    <citation type="journal article" date="2013" name="BMC Genomics">
        <title>The genome and transcriptome of the pine saprophyte Ophiostoma piceae, and a comparison with the bark beetle-associated pine pathogen Grosmannia clavigera.</title>
        <authorList>
            <person name="Haridas S."/>
            <person name="Wang Y."/>
            <person name="Lim L."/>
            <person name="Massoumi Alamouti S."/>
            <person name="Jackman S."/>
            <person name="Docking R."/>
            <person name="Robertson G."/>
            <person name="Birol I."/>
            <person name="Bohlmann J."/>
            <person name="Breuil C."/>
        </authorList>
    </citation>
    <scope>NUCLEOTIDE SEQUENCE [LARGE SCALE GENOMIC DNA]</scope>
    <source>
        <strain evidence="1 2">UAMH 11346</strain>
    </source>
</reference>
<gene>
    <name evidence="1" type="ORF">F503_01648</name>
</gene>
<dbReference type="AlphaFoldDB" id="S3BR50"/>
<protein>
    <submittedName>
        <fullName evidence="1">Uncharacterized protein</fullName>
    </submittedName>
</protein>
<evidence type="ECO:0000313" key="2">
    <source>
        <dbReference type="Proteomes" id="UP000016923"/>
    </source>
</evidence>
<organism evidence="1 2">
    <name type="scientific">Ophiostoma piceae (strain UAMH 11346)</name>
    <name type="common">Sap stain fungus</name>
    <dbReference type="NCBI Taxonomy" id="1262450"/>
    <lineage>
        <taxon>Eukaryota</taxon>
        <taxon>Fungi</taxon>
        <taxon>Dikarya</taxon>
        <taxon>Ascomycota</taxon>
        <taxon>Pezizomycotina</taxon>
        <taxon>Sordariomycetes</taxon>
        <taxon>Sordariomycetidae</taxon>
        <taxon>Ophiostomatales</taxon>
        <taxon>Ophiostomataceae</taxon>
        <taxon>Ophiostoma</taxon>
    </lineage>
</organism>
<sequence>MTRSASIKTNQQIPTDIEVFQNRLGSDALITKLMSQLVEGVRLPGKVGRKRGSVNCVDSNQLVALANHLLDAILKPFKLAGGRAPMPLSTPASADAEVDIDAQMATIDASSRADRRNLRKDCLRRDSYRCVYSGKWDTASVYEGIVVPSPEHGVYACVLATGWD</sequence>
<proteinExistence type="predicted"/>
<accession>S3BR50</accession>
<dbReference type="Proteomes" id="UP000016923">
    <property type="component" value="Unassembled WGS sequence"/>
</dbReference>
<dbReference type="HOGENOM" id="CLU_1619545_0_0_1"/>
<dbReference type="EMBL" id="KE148173">
    <property type="protein sequence ID" value="EPE02907.1"/>
    <property type="molecule type" value="Genomic_DNA"/>
</dbReference>